<sequence>MKTRDVVIYNGERFQVPQCIQRIDHRATHGWQLRYGGTKLYSDGRYGASAAEALAQATKELAKRMSKLPAPTRLKPEPSRSKSSELPVGISGPIVRERRPNRRDCSFTVLLPRFGEAPRRRSVYIAAESTYTIERYQEALEKAIALRQEAEELYRKAATKAKRSEGRALSAQLRGA</sequence>
<evidence type="ECO:0000256" key="2">
    <source>
        <dbReference type="SAM" id="MobiDB-lite"/>
    </source>
</evidence>
<protein>
    <recommendedName>
        <fullName evidence="5">AP2 domain-containing protein</fullName>
    </recommendedName>
</protein>
<name>A0AA95SW97_9BURK</name>
<keyword evidence="4" id="KW-1185">Reference proteome</keyword>
<gene>
    <name evidence="3" type="ORF">PFX98_24565</name>
</gene>
<organism evidence="3 4">
    <name type="scientific">Paucibacter sediminis</name>
    <dbReference type="NCBI Taxonomy" id="3019553"/>
    <lineage>
        <taxon>Bacteria</taxon>
        <taxon>Pseudomonadati</taxon>
        <taxon>Pseudomonadota</taxon>
        <taxon>Betaproteobacteria</taxon>
        <taxon>Burkholderiales</taxon>
        <taxon>Sphaerotilaceae</taxon>
        <taxon>Roseateles</taxon>
    </lineage>
</organism>
<evidence type="ECO:0008006" key="5">
    <source>
        <dbReference type="Google" id="ProtNLM"/>
    </source>
</evidence>
<dbReference type="AlphaFoldDB" id="A0AA95SW97"/>
<dbReference type="KEGG" id="pais:PFX98_24565"/>
<accession>A0AA95SW97</accession>
<feature type="compositionally biased region" description="Basic and acidic residues" evidence="2">
    <location>
        <begin position="74"/>
        <end position="83"/>
    </location>
</feature>
<dbReference type="Proteomes" id="UP001177769">
    <property type="component" value="Chromosome"/>
</dbReference>
<evidence type="ECO:0000313" key="3">
    <source>
        <dbReference type="EMBL" id="WIT12004.1"/>
    </source>
</evidence>
<keyword evidence="1" id="KW-0175">Coiled coil</keyword>
<reference evidence="3" key="1">
    <citation type="submission" date="2023-01" db="EMBL/GenBank/DDBJ databases">
        <title>Whole genome sequence of Paucibacter sp. S2-9 isolated from pond sediment.</title>
        <authorList>
            <person name="Jung J.Y."/>
        </authorList>
    </citation>
    <scope>NUCLEOTIDE SEQUENCE</scope>
    <source>
        <strain evidence="3">S2-9</strain>
    </source>
</reference>
<feature type="region of interest" description="Disordered" evidence="2">
    <location>
        <begin position="69"/>
        <end position="97"/>
    </location>
</feature>
<dbReference type="RefSeq" id="WP_285233093.1">
    <property type="nucleotide sequence ID" value="NZ_CP116346.1"/>
</dbReference>
<dbReference type="EMBL" id="CP116346">
    <property type="protein sequence ID" value="WIT12004.1"/>
    <property type="molecule type" value="Genomic_DNA"/>
</dbReference>
<evidence type="ECO:0000256" key="1">
    <source>
        <dbReference type="SAM" id="Coils"/>
    </source>
</evidence>
<feature type="coiled-coil region" evidence="1">
    <location>
        <begin position="133"/>
        <end position="167"/>
    </location>
</feature>
<evidence type="ECO:0000313" key="4">
    <source>
        <dbReference type="Proteomes" id="UP001177769"/>
    </source>
</evidence>
<proteinExistence type="predicted"/>